<dbReference type="RefSeq" id="WP_145881789.1">
    <property type="nucleotide sequence ID" value="NZ_CP046904.1"/>
</dbReference>
<dbReference type="AlphaFoldDB" id="A0A562PC72"/>
<dbReference type="PANTHER" id="PTHR39966">
    <property type="entry name" value="BLL2471 PROTEIN-RELATED"/>
    <property type="match status" value="1"/>
</dbReference>
<dbReference type="PANTHER" id="PTHR39966:SF3">
    <property type="entry name" value="DUF438 DOMAIN-CONTAINING PROTEIN"/>
    <property type="match status" value="1"/>
</dbReference>
<accession>A0A562PC72</accession>
<evidence type="ECO:0000313" key="4">
    <source>
        <dbReference type="Proteomes" id="UP000315112"/>
    </source>
</evidence>
<name>A0A562PC72_9BURK</name>
<dbReference type="Pfam" id="PF01814">
    <property type="entry name" value="Hemerythrin"/>
    <property type="match status" value="1"/>
</dbReference>
<dbReference type="EMBL" id="VLKW01000017">
    <property type="protein sequence ID" value="TWI41830.1"/>
    <property type="molecule type" value="Genomic_DNA"/>
</dbReference>
<protein>
    <submittedName>
        <fullName evidence="3">Hemerythrin HHE cation binding domain-containing protein</fullName>
    </submittedName>
    <submittedName>
        <fullName evidence="2">Hemerythrin domain-containing protein</fullName>
    </submittedName>
</protein>
<reference evidence="3" key="2">
    <citation type="submission" date="2019-07" db="EMBL/GenBank/DDBJ databases">
        <authorList>
            <person name="Whitman W."/>
            <person name="Huntemann M."/>
            <person name="Clum A."/>
            <person name="Pillay M."/>
            <person name="Palaniappan K."/>
            <person name="Varghese N."/>
            <person name="Mikhailova N."/>
            <person name="Stamatis D."/>
            <person name="Reddy T."/>
            <person name="Daum C."/>
            <person name="Shapiro N."/>
            <person name="Ivanova N."/>
            <person name="Kyrpides N."/>
            <person name="Woyke T."/>
        </authorList>
    </citation>
    <scope>NUCLEOTIDE SEQUENCE</scope>
    <source>
        <strain evidence="3">CGMCC 1.10685</strain>
    </source>
</reference>
<proteinExistence type="predicted"/>
<evidence type="ECO:0000313" key="2">
    <source>
        <dbReference type="EMBL" id="QGZ38007.1"/>
    </source>
</evidence>
<sequence length="151" mass="16951">MSTLHAYLAGDHRACDEEYGWAESRVVCGDWPNAKQAFGGFVRHLEHHLEQEERILFPAIERATGSTMGPTAVMRSEHDHMRAIVRTMMEAIDARDATEFFEYADSLRMLMHQHNLKEESILYPMAERLLGDGAGAVLAAIHNENAAQEAA</sequence>
<dbReference type="InterPro" id="IPR012312">
    <property type="entry name" value="Hemerythrin-like"/>
</dbReference>
<dbReference type="Proteomes" id="UP000437862">
    <property type="component" value="Chromosome"/>
</dbReference>
<reference evidence="3 4" key="1">
    <citation type="journal article" date="2015" name="Stand. Genomic Sci.">
        <title>Genomic Encyclopedia of Bacterial and Archaeal Type Strains, Phase III: the genomes of soil and plant-associated and newly described type strains.</title>
        <authorList>
            <person name="Whitman W.B."/>
            <person name="Woyke T."/>
            <person name="Klenk H.P."/>
            <person name="Zhou Y."/>
            <person name="Lilburn T.G."/>
            <person name="Beck B.J."/>
            <person name="De Vos P."/>
            <person name="Vandamme P."/>
            <person name="Eisen J.A."/>
            <person name="Garrity G."/>
            <person name="Hugenholtz P."/>
            <person name="Kyrpides N.C."/>
        </authorList>
    </citation>
    <scope>NUCLEOTIDE SEQUENCE [LARGE SCALE GENOMIC DNA]</scope>
    <source>
        <strain evidence="3 4">CGMCC 1.10685</strain>
    </source>
</reference>
<dbReference type="Proteomes" id="UP000315112">
    <property type="component" value="Unassembled WGS sequence"/>
</dbReference>
<gene>
    <name evidence="2" type="ORF">GO485_02375</name>
    <name evidence="3" type="ORF">IP92_05695</name>
</gene>
<reference evidence="2 5" key="3">
    <citation type="submission" date="2019-12" db="EMBL/GenBank/DDBJ databases">
        <title>Draft Genome Sequences of Six Type Strains of the Genus Massilia.</title>
        <authorList>
            <person name="Miess H."/>
            <person name="Frediansyah A."/>
            <person name="Goeker M."/>
            <person name="Gross H."/>
        </authorList>
    </citation>
    <scope>NUCLEOTIDE SEQUENCE [LARGE SCALE GENOMIC DNA]</scope>
    <source>
        <strain evidence="2 5">DSM 26639</strain>
    </source>
</reference>
<dbReference type="OrthoDB" id="9792554at2"/>
<organism evidence="3 4">
    <name type="scientific">Pseudoduganella flava</name>
    <dbReference type="NCBI Taxonomy" id="871742"/>
    <lineage>
        <taxon>Bacteria</taxon>
        <taxon>Pseudomonadati</taxon>
        <taxon>Pseudomonadota</taxon>
        <taxon>Betaproteobacteria</taxon>
        <taxon>Burkholderiales</taxon>
        <taxon>Oxalobacteraceae</taxon>
        <taxon>Telluria group</taxon>
        <taxon>Pseudoduganella</taxon>
    </lineage>
</organism>
<keyword evidence="5" id="KW-1185">Reference proteome</keyword>
<dbReference type="Gene3D" id="1.20.120.520">
    <property type="entry name" value="nmb1532 protein domain like"/>
    <property type="match status" value="1"/>
</dbReference>
<evidence type="ECO:0000313" key="3">
    <source>
        <dbReference type="EMBL" id="TWI41830.1"/>
    </source>
</evidence>
<feature type="domain" description="Hemerythrin-like" evidence="1">
    <location>
        <begin position="6"/>
        <end position="126"/>
    </location>
</feature>
<dbReference type="EMBL" id="CP046904">
    <property type="protein sequence ID" value="QGZ38007.1"/>
    <property type="molecule type" value="Genomic_DNA"/>
</dbReference>
<dbReference type="GO" id="GO:0005886">
    <property type="term" value="C:plasma membrane"/>
    <property type="evidence" value="ECO:0007669"/>
    <property type="project" value="TreeGrafter"/>
</dbReference>
<evidence type="ECO:0000259" key="1">
    <source>
        <dbReference type="Pfam" id="PF01814"/>
    </source>
</evidence>
<evidence type="ECO:0000313" key="5">
    <source>
        <dbReference type="Proteomes" id="UP000437862"/>
    </source>
</evidence>